<feature type="transmembrane region" description="Helical" evidence="9">
    <location>
        <begin position="251"/>
        <end position="273"/>
    </location>
</feature>
<feature type="transmembrane region" description="Helical" evidence="9">
    <location>
        <begin position="124"/>
        <end position="142"/>
    </location>
</feature>
<keyword evidence="3" id="KW-1003">Cell membrane</keyword>
<dbReference type="CDD" id="cd06582">
    <property type="entry name" value="TM_PBP1_LivH_like"/>
    <property type="match status" value="1"/>
</dbReference>
<evidence type="ECO:0000256" key="9">
    <source>
        <dbReference type="SAM" id="Phobius"/>
    </source>
</evidence>
<dbReference type="RefSeq" id="WP_100181000.1">
    <property type="nucleotide sequence ID" value="NZ_LFJC01000003.1"/>
</dbReference>
<dbReference type="PANTHER" id="PTHR11795">
    <property type="entry name" value="BRANCHED-CHAIN AMINO ACID TRANSPORT SYSTEM PERMEASE PROTEIN LIVH"/>
    <property type="match status" value="1"/>
</dbReference>
<dbReference type="AlphaFoldDB" id="A0A2M6UN25"/>
<sequence length="345" mass="36324">MDFTVASMLALDGVTNGALYALLAMAIVLVFAVTRVLFIAQGEFVVFGAMSLAQLSSDKLPSTVWLLGVLLVAAILQELLVGIRERKPNRRLALSISRLAVVPLIVIAITWVSVPLRPPLEMKALLSLALVAPMGPLLYRLVYRSLATASVLTLLIVSVGVHFVLVGLGLVLFGPEGYRTPAFIDTSWDIAGVPVSGQAILVIVATSALIGGLFWLFTFTFRGMALRAVAINELGARIVGLSAQRAGETSFMLAAVIGALSGILIASSTTIYYDTGFLIGLKGFVAAVFAGLASFPGALAGAIAVGLIESFGSFWSSALKDSIVFAAVIPILLWRSVFFGVAEEH</sequence>
<evidence type="ECO:0000313" key="10">
    <source>
        <dbReference type="EMBL" id="PIT05915.1"/>
    </source>
</evidence>
<feature type="transmembrane region" description="Helical" evidence="9">
    <location>
        <begin position="154"/>
        <end position="175"/>
    </location>
</feature>
<feature type="transmembrane region" description="Helical" evidence="9">
    <location>
        <begin position="60"/>
        <end position="80"/>
    </location>
</feature>
<comment type="subcellular location">
    <subcellularLocation>
        <location evidence="1">Cell membrane</location>
        <topology evidence="1">Multi-pass membrane protein</topology>
    </subcellularLocation>
</comment>
<organism evidence="10 11">
    <name type="scientific">Bradyrhizobium nitroreducens</name>
    <dbReference type="NCBI Taxonomy" id="709803"/>
    <lineage>
        <taxon>Bacteria</taxon>
        <taxon>Pseudomonadati</taxon>
        <taxon>Pseudomonadota</taxon>
        <taxon>Alphaproteobacteria</taxon>
        <taxon>Hyphomicrobiales</taxon>
        <taxon>Nitrobacteraceae</taxon>
        <taxon>Bradyrhizobium</taxon>
    </lineage>
</organism>
<feature type="transmembrane region" description="Helical" evidence="9">
    <location>
        <begin position="195"/>
        <end position="217"/>
    </location>
</feature>
<evidence type="ECO:0000256" key="8">
    <source>
        <dbReference type="ARBA" id="ARBA00037998"/>
    </source>
</evidence>
<dbReference type="PANTHER" id="PTHR11795:SF450">
    <property type="entry name" value="ABC TRANSPORTER PERMEASE PROTEIN"/>
    <property type="match status" value="1"/>
</dbReference>
<comment type="caution">
    <text evidence="10">The sequence shown here is derived from an EMBL/GenBank/DDBJ whole genome shotgun (WGS) entry which is preliminary data.</text>
</comment>
<feature type="transmembrane region" description="Helical" evidence="9">
    <location>
        <begin position="92"/>
        <end position="112"/>
    </location>
</feature>
<dbReference type="Pfam" id="PF02653">
    <property type="entry name" value="BPD_transp_2"/>
    <property type="match status" value="1"/>
</dbReference>
<keyword evidence="7 9" id="KW-0472">Membrane</keyword>
<keyword evidence="6 9" id="KW-1133">Transmembrane helix</keyword>
<evidence type="ECO:0000256" key="7">
    <source>
        <dbReference type="ARBA" id="ARBA00023136"/>
    </source>
</evidence>
<comment type="similarity">
    <text evidence="8">Belongs to the binding-protein-dependent transport system permease family. LivHM subfamily.</text>
</comment>
<keyword evidence="4 9" id="KW-0812">Transmembrane</keyword>
<evidence type="ECO:0000313" key="11">
    <source>
        <dbReference type="Proteomes" id="UP000228930"/>
    </source>
</evidence>
<evidence type="ECO:0000256" key="6">
    <source>
        <dbReference type="ARBA" id="ARBA00022989"/>
    </source>
</evidence>
<keyword evidence="11" id="KW-1185">Reference proteome</keyword>
<dbReference type="EMBL" id="LFJC01000003">
    <property type="protein sequence ID" value="PIT05915.1"/>
    <property type="molecule type" value="Genomic_DNA"/>
</dbReference>
<dbReference type="InterPro" id="IPR052157">
    <property type="entry name" value="BCAA_transport_permease"/>
</dbReference>
<evidence type="ECO:0000256" key="2">
    <source>
        <dbReference type="ARBA" id="ARBA00022448"/>
    </source>
</evidence>
<feature type="transmembrane region" description="Helical" evidence="9">
    <location>
        <begin position="285"/>
        <end position="311"/>
    </location>
</feature>
<evidence type="ECO:0000256" key="1">
    <source>
        <dbReference type="ARBA" id="ARBA00004651"/>
    </source>
</evidence>
<proteinExistence type="inferred from homology"/>
<evidence type="ECO:0000256" key="4">
    <source>
        <dbReference type="ARBA" id="ARBA00022692"/>
    </source>
</evidence>
<name>A0A2M6UN25_9BRAD</name>
<protein>
    <submittedName>
        <fullName evidence="10">ABC transporter permease</fullName>
    </submittedName>
</protein>
<evidence type="ECO:0000256" key="5">
    <source>
        <dbReference type="ARBA" id="ARBA00022970"/>
    </source>
</evidence>
<feature type="transmembrane region" description="Helical" evidence="9">
    <location>
        <begin position="323"/>
        <end position="342"/>
    </location>
</feature>
<dbReference type="GO" id="GO:0005886">
    <property type="term" value="C:plasma membrane"/>
    <property type="evidence" value="ECO:0007669"/>
    <property type="project" value="UniProtKB-SubCell"/>
</dbReference>
<dbReference type="GO" id="GO:0022857">
    <property type="term" value="F:transmembrane transporter activity"/>
    <property type="evidence" value="ECO:0007669"/>
    <property type="project" value="InterPro"/>
</dbReference>
<keyword evidence="5" id="KW-0029">Amino-acid transport</keyword>
<accession>A0A2M6UN25</accession>
<dbReference type="InterPro" id="IPR001851">
    <property type="entry name" value="ABC_transp_permease"/>
</dbReference>
<gene>
    <name evidence="10" type="ORF">TSA1_06005</name>
</gene>
<reference evidence="10 11" key="1">
    <citation type="submission" date="2015-06" db="EMBL/GenBank/DDBJ databases">
        <title>Comparative genome analysis of nirS-carrying Bradyrhizobium sp. strains.</title>
        <authorList>
            <person name="Ishii S."/>
            <person name="Jang J."/>
            <person name="Nishizawa T."/>
            <person name="Senoo K."/>
        </authorList>
    </citation>
    <scope>NUCLEOTIDE SEQUENCE [LARGE SCALE GENOMIC DNA]</scope>
    <source>
        <strain evidence="10 11">TSA1</strain>
    </source>
</reference>
<keyword evidence="2" id="KW-0813">Transport</keyword>
<feature type="transmembrane region" description="Helical" evidence="9">
    <location>
        <begin position="18"/>
        <end position="40"/>
    </location>
</feature>
<evidence type="ECO:0000256" key="3">
    <source>
        <dbReference type="ARBA" id="ARBA00022475"/>
    </source>
</evidence>
<dbReference type="Proteomes" id="UP000228930">
    <property type="component" value="Unassembled WGS sequence"/>
</dbReference>
<dbReference type="GO" id="GO:0006865">
    <property type="term" value="P:amino acid transport"/>
    <property type="evidence" value="ECO:0007669"/>
    <property type="project" value="UniProtKB-KW"/>
</dbReference>